<feature type="compositionally biased region" description="Basic and acidic residues" evidence="1">
    <location>
        <begin position="554"/>
        <end position="569"/>
    </location>
</feature>
<feature type="compositionally biased region" description="Basic and acidic residues" evidence="1">
    <location>
        <begin position="99"/>
        <end position="118"/>
    </location>
</feature>
<dbReference type="OrthoDB" id="330414at2759"/>
<evidence type="ECO:0000313" key="4">
    <source>
        <dbReference type="Proteomes" id="UP000221165"/>
    </source>
</evidence>
<evidence type="ECO:0000256" key="1">
    <source>
        <dbReference type="SAM" id="MobiDB-lite"/>
    </source>
</evidence>
<keyword evidence="2" id="KW-0472">Membrane</keyword>
<feature type="compositionally biased region" description="Basic and acidic residues" evidence="1">
    <location>
        <begin position="1"/>
        <end position="20"/>
    </location>
</feature>
<dbReference type="EMBL" id="MIGC01001367">
    <property type="protein sequence ID" value="PHJ23000.1"/>
    <property type="molecule type" value="Genomic_DNA"/>
</dbReference>
<feature type="transmembrane region" description="Helical" evidence="2">
    <location>
        <begin position="472"/>
        <end position="492"/>
    </location>
</feature>
<dbReference type="Proteomes" id="UP000221165">
    <property type="component" value="Unassembled WGS sequence"/>
</dbReference>
<evidence type="ECO:0000256" key="2">
    <source>
        <dbReference type="SAM" id="Phobius"/>
    </source>
</evidence>
<comment type="caution">
    <text evidence="3">The sequence shown here is derived from an EMBL/GenBank/DDBJ whole genome shotgun (WGS) entry which is preliminary data.</text>
</comment>
<organism evidence="3 4">
    <name type="scientific">Cystoisospora suis</name>
    <dbReference type="NCBI Taxonomy" id="483139"/>
    <lineage>
        <taxon>Eukaryota</taxon>
        <taxon>Sar</taxon>
        <taxon>Alveolata</taxon>
        <taxon>Apicomplexa</taxon>
        <taxon>Conoidasida</taxon>
        <taxon>Coccidia</taxon>
        <taxon>Eucoccidiorida</taxon>
        <taxon>Eimeriorina</taxon>
        <taxon>Sarcocystidae</taxon>
        <taxon>Cystoisospora</taxon>
    </lineage>
</organism>
<proteinExistence type="predicted"/>
<evidence type="ECO:0000313" key="3">
    <source>
        <dbReference type="EMBL" id="PHJ23000.1"/>
    </source>
</evidence>
<feature type="compositionally biased region" description="Basic and acidic residues" evidence="1">
    <location>
        <begin position="37"/>
        <end position="61"/>
    </location>
</feature>
<feature type="compositionally biased region" description="Acidic residues" evidence="1">
    <location>
        <begin position="342"/>
        <end position="355"/>
    </location>
</feature>
<keyword evidence="2 3" id="KW-0812">Transmembrane</keyword>
<feature type="transmembrane region" description="Helical" evidence="2">
    <location>
        <begin position="430"/>
        <end position="452"/>
    </location>
</feature>
<name>A0A2C6KRE4_9APIC</name>
<reference evidence="3 4" key="1">
    <citation type="journal article" date="2017" name="Int. J. Parasitol.">
        <title>The genome of the protozoan parasite Cystoisospora suis and a reverse vaccinology approach to identify vaccine candidates.</title>
        <authorList>
            <person name="Palmieri N."/>
            <person name="Shrestha A."/>
            <person name="Ruttkowski B."/>
            <person name="Beck T."/>
            <person name="Vogl C."/>
            <person name="Tomley F."/>
            <person name="Blake D.P."/>
            <person name="Joachim A."/>
        </authorList>
    </citation>
    <scope>NUCLEOTIDE SEQUENCE [LARGE SCALE GENOMIC DNA]</scope>
    <source>
        <strain evidence="3 4">Wien I</strain>
    </source>
</reference>
<protein>
    <submittedName>
        <fullName evidence="3">Transmembrane protein</fullName>
    </submittedName>
</protein>
<dbReference type="RefSeq" id="XP_067924677.1">
    <property type="nucleotide sequence ID" value="XM_068063350.1"/>
</dbReference>
<feature type="transmembrane region" description="Helical" evidence="2">
    <location>
        <begin position="513"/>
        <end position="536"/>
    </location>
</feature>
<feature type="region of interest" description="Disordered" evidence="1">
    <location>
        <begin position="549"/>
        <end position="569"/>
    </location>
</feature>
<keyword evidence="4" id="KW-1185">Reference proteome</keyword>
<gene>
    <name evidence="3" type="ORF">CSUI_003152</name>
</gene>
<dbReference type="AlphaFoldDB" id="A0A2C6KRE4"/>
<feature type="region of interest" description="Disordered" evidence="1">
    <location>
        <begin position="586"/>
        <end position="616"/>
    </location>
</feature>
<accession>A0A2C6KRE4</accession>
<dbReference type="GeneID" id="94426561"/>
<keyword evidence="2" id="KW-1133">Transmembrane helix</keyword>
<feature type="region of interest" description="Disordered" evidence="1">
    <location>
        <begin position="334"/>
        <end position="364"/>
    </location>
</feature>
<sequence length="675" mass="73393">MANEDLKSETSPLHPEKPEQDAAALPEGDQEGAGSRSEGEHAAERHQSVEKSSHTSEERKSSSIADEQQAGAQCRLKLDEPSILHPMRKPSSNAGQALETHRTAADDSAKELDENRTEDKAKEALNILSTSKVAGHKKRGLNITNQVKNLFGKTSTSVKGAGQAISSKGREVNRMWNFVLEQAIGLSSLFGLLSILFLAVAVVSCSWRKHEFKFEDRNGNNTISVHCGLQTVQRMHRLKRFNETGTLYLLDKPRKYKDLIDSPFCMEDPRDLDTSWLTLAPEKENIDEDGLNESQEEMLGRRLSAEDLGLLEPSAGIKEFEDLVNHAVDQVGTAGTNSTEAVADETEEPVISEEPDQGHLEAPTNTTDVSESVQKEASTLLPFQVVFGRDPAAAGNMTDHLARVRRALLGPVVYELNCRYLPDLKRAGEAFWSLLIPAFVFCSLGLLCGWLSTSWGKWVTRGNVPPVFALKLLGSLSWAVSLILLVAGLASWGTLSDVAACVSSSGGTAVCELGASSIIALVSLALNLLATVWFALHFTDRHITDLKLATPDQSGDHKDVHLPDLERGNVDERRVSRQTEMDIPSIFVGQAHETQPSSRSEEAFSEGGGQDKQKNDKFRTLIRHMAHIGGRLLRGAIPPLVVALAPSSFKPLAPEAGEAVAGAISDMVIELGESI</sequence>
<dbReference type="VEuPathDB" id="ToxoDB:CSUI_003152"/>
<feature type="region of interest" description="Disordered" evidence="1">
    <location>
        <begin position="1"/>
        <end position="118"/>
    </location>
</feature>
<feature type="transmembrane region" description="Helical" evidence="2">
    <location>
        <begin position="183"/>
        <end position="207"/>
    </location>
</feature>